<evidence type="ECO:0000256" key="2">
    <source>
        <dbReference type="ARBA" id="ARBA00022475"/>
    </source>
</evidence>
<keyword evidence="2" id="KW-1003">Cell membrane</keyword>
<feature type="transmembrane region" description="Helical" evidence="7">
    <location>
        <begin position="226"/>
        <end position="249"/>
    </location>
</feature>
<dbReference type="AlphaFoldDB" id="A0A2W7RLC4"/>
<protein>
    <submittedName>
        <fullName evidence="8">Membrane protein</fullName>
    </submittedName>
</protein>
<dbReference type="GO" id="GO:0005886">
    <property type="term" value="C:plasma membrane"/>
    <property type="evidence" value="ECO:0007669"/>
    <property type="project" value="UniProtKB-SubCell"/>
</dbReference>
<evidence type="ECO:0000256" key="1">
    <source>
        <dbReference type="ARBA" id="ARBA00004651"/>
    </source>
</evidence>
<keyword evidence="4 7" id="KW-1133">Transmembrane helix</keyword>
<evidence type="ECO:0000256" key="3">
    <source>
        <dbReference type="ARBA" id="ARBA00022692"/>
    </source>
</evidence>
<gene>
    <name evidence="8" type="ORF">LV84_02517</name>
</gene>
<evidence type="ECO:0000256" key="7">
    <source>
        <dbReference type="SAM" id="Phobius"/>
    </source>
</evidence>
<dbReference type="PANTHER" id="PTHR30213">
    <property type="entry name" value="INNER MEMBRANE PROTEIN YHJD"/>
    <property type="match status" value="1"/>
</dbReference>
<evidence type="ECO:0000313" key="8">
    <source>
        <dbReference type="EMBL" id="PZX55379.1"/>
    </source>
</evidence>
<comment type="caution">
    <text evidence="8">The sequence shown here is derived from an EMBL/GenBank/DDBJ whole genome shotgun (WGS) entry which is preliminary data.</text>
</comment>
<comment type="subcellular location">
    <subcellularLocation>
        <location evidence="1">Cell membrane</location>
        <topology evidence="1">Multi-pass membrane protein</topology>
    </subcellularLocation>
</comment>
<dbReference type="PANTHER" id="PTHR30213:SF1">
    <property type="entry name" value="INNER MEMBRANE PROTEIN YHJD"/>
    <property type="match status" value="1"/>
</dbReference>
<evidence type="ECO:0000313" key="9">
    <source>
        <dbReference type="Proteomes" id="UP000249115"/>
    </source>
</evidence>
<dbReference type="Pfam" id="PF03631">
    <property type="entry name" value="Virul_fac_BrkB"/>
    <property type="match status" value="1"/>
</dbReference>
<feature type="transmembrane region" description="Helical" evidence="7">
    <location>
        <begin position="190"/>
        <end position="214"/>
    </location>
</feature>
<feature type="transmembrane region" description="Helical" evidence="7">
    <location>
        <begin position="155"/>
        <end position="178"/>
    </location>
</feature>
<evidence type="ECO:0000256" key="5">
    <source>
        <dbReference type="ARBA" id="ARBA00023136"/>
    </source>
</evidence>
<feature type="compositionally biased region" description="Acidic residues" evidence="6">
    <location>
        <begin position="325"/>
        <end position="334"/>
    </location>
</feature>
<dbReference type="InterPro" id="IPR017039">
    <property type="entry name" value="Virul_fac_BrkB"/>
</dbReference>
<organism evidence="8 9">
    <name type="scientific">Algoriphagus ratkowskyi</name>
    <dbReference type="NCBI Taxonomy" id="57028"/>
    <lineage>
        <taxon>Bacteria</taxon>
        <taxon>Pseudomonadati</taxon>
        <taxon>Bacteroidota</taxon>
        <taxon>Cytophagia</taxon>
        <taxon>Cytophagales</taxon>
        <taxon>Cyclobacteriaceae</taxon>
        <taxon>Algoriphagus</taxon>
    </lineage>
</organism>
<dbReference type="PIRSF" id="PIRSF035875">
    <property type="entry name" value="RNase_BN"/>
    <property type="match status" value="1"/>
</dbReference>
<keyword evidence="5 7" id="KW-0472">Membrane</keyword>
<evidence type="ECO:0000256" key="4">
    <source>
        <dbReference type="ARBA" id="ARBA00022989"/>
    </source>
</evidence>
<feature type="transmembrane region" description="Helical" evidence="7">
    <location>
        <begin position="109"/>
        <end position="134"/>
    </location>
</feature>
<sequence>METEENMGTITPNRFKITHIPSLMVESFKQWNNADPWRLSAVIAYYAVLSLPALLVVVINTVGSIWGVEIVTGRLSNELSSAMGPETAEFLTSMVAETQSSGKSTMASILGIGVLIFGASGVFLHLKISINAIWGLKQNADVKWYQMFLDRAVSFGFVLVLGFLLFISFALTALLSFFSDYINSILPEVVIVLAFLIEFIISFGVIASLFALIFKYLPDAKIQWKSVWMGAILTSLLFSISKYLLGIYFTTAEPGSTYGAAGSIILVLLWVSYSCLIFFFGAEFTKVFSIRYGYGIIPRKKYSRVKKKEIILKGDFIPPPADPLPEGEVDDLEEDLNKEI</sequence>
<dbReference type="Proteomes" id="UP000249115">
    <property type="component" value="Unassembled WGS sequence"/>
</dbReference>
<feature type="transmembrane region" description="Helical" evidence="7">
    <location>
        <begin position="43"/>
        <end position="66"/>
    </location>
</feature>
<accession>A0A2W7RLC4</accession>
<name>A0A2W7RLC4_9BACT</name>
<keyword evidence="3 7" id="KW-0812">Transmembrane</keyword>
<reference evidence="8 9" key="1">
    <citation type="submission" date="2018-06" db="EMBL/GenBank/DDBJ databases">
        <title>Genomic Encyclopedia of Archaeal and Bacterial Type Strains, Phase II (KMG-II): from individual species to whole genera.</title>
        <authorList>
            <person name="Goeker M."/>
        </authorList>
    </citation>
    <scope>NUCLEOTIDE SEQUENCE [LARGE SCALE GENOMIC DNA]</scope>
    <source>
        <strain evidence="8 9">DSM 22686</strain>
    </source>
</reference>
<evidence type="ECO:0000256" key="6">
    <source>
        <dbReference type="SAM" id="MobiDB-lite"/>
    </source>
</evidence>
<feature type="region of interest" description="Disordered" evidence="6">
    <location>
        <begin position="318"/>
        <end position="340"/>
    </location>
</feature>
<proteinExistence type="predicted"/>
<dbReference type="EMBL" id="QKZU01000009">
    <property type="protein sequence ID" value="PZX55379.1"/>
    <property type="molecule type" value="Genomic_DNA"/>
</dbReference>
<feature type="transmembrane region" description="Helical" evidence="7">
    <location>
        <begin position="261"/>
        <end position="282"/>
    </location>
</feature>